<dbReference type="Proteomes" id="UP000199437">
    <property type="component" value="Unassembled WGS sequence"/>
</dbReference>
<dbReference type="InterPro" id="IPR019405">
    <property type="entry name" value="Lactonase_7-beta_prop"/>
</dbReference>
<dbReference type="InterPro" id="IPR011048">
    <property type="entry name" value="Haem_d1_sf"/>
</dbReference>
<gene>
    <name evidence="3" type="ORF">SAMN05216290_0091</name>
</gene>
<dbReference type="EMBL" id="FOIR01000001">
    <property type="protein sequence ID" value="SEV83665.1"/>
    <property type="molecule type" value="Genomic_DNA"/>
</dbReference>
<dbReference type="AlphaFoldDB" id="A0A1I0M5B6"/>
<dbReference type="InterPro" id="IPR050282">
    <property type="entry name" value="Cycloisomerase_2"/>
</dbReference>
<keyword evidence="2" id="KW-0313">Glucose metabolism</keyword>
<dbReference type="PROSITE" id="PS51257">
    <property type="entry name" value="PROKAR_LIPOPROTEIN"/>
    <property type="match status" value="1"/>
</dbReference>
<dbReference type="OrthoDB" id="9790815at2"/>
<dbReference type="GO" id="GO:0006006">
    <property type="term" value="P:glucose metabolic process"/>
    <property type="evidence" value="ECO:0007669"/>
    <property type="project" value="UniProtKB-KW"/>
</dbReference>
<evidence type="ECO:0000256" key="2">
    <source>
        <dbReference type="ARBA" id="ARBA00022526"/>
    </source>
</evidence>
<dbReference type="GO" id="GO:0017057">
    <property type="term" value="F:6-phosphogluconolactonase activity"/>
    <property type="evidence" value="ECO:0007669"/>
    <property type="project" value="TreeGrafter"/>
</dbReference>
<accession>A0A1I0M5B6</accession>
<dbReference type="STRING" id="1267423.SAMN05216290_0091"/>
<dbReference type="Gene3D" id="2.130.10.10">
    <property type="entry name" value="YVTN repeat-like/Quinoprotein amine dehydrogenase"/>
    <property type="match status" value="1"/>
</dbReference>
<comment type="similarity">
    <text evidence="1">Belongs to the cycloisomerase 2 family.</text>
</comment>
<dbReference type="InterPro" id="IPR015943">
    <property type="entry name" value="WD40/YVTN_repeat-like_dom_sf"/>
</dbReference>
<dbReference type="PANTHER" id="PTHR30344">
    <property type="entry name" value="6-PHOSPHOGLUCONOLACTONASE-RELATED"/>
    <property type="match status" value="1"/>
</dbReference>
<reference evidence="4" key="1">
    <citation type="submission" date="2016-10" db="EMBL/GenBank/DDBJ databases">
        <authorList>
            <person name="Varghese N."/>
            <person name="Submissions S."/>
        </authorList>
    </citation>
    <scope>NUCLEOTIDE SEQUENCE [LARGE SCALE GENOMIC DNA]</scope>
    <source>
        <strain evidence="4">CGMCC 1.12402</strain>
    </source>
</reference>
<dbReference type="SUPFAM" id="SSF51004">
    <property type="entry name" value="C-terminal (heme d1) domain of cytochrome cd1-nitrite reductase"/>
    <property type="match status" value="1"/>
</dbReference>
<dbReference type="RefSeq" id="WP_090256411.1">
    <property type="nucleotide sequence ID" value="NZ_FOIR01000001.1"/>
</dbReference>
<evidence type="ECO:0000313" key="3">
    <source>
        <dbReference type="EMBL" id="SEV83665.1"/>
    </source>
</evidence>
<name>A0A1I0M5B6_9BACT</name>
<dbReference type="Pfam" id="PF10282">
    <property type="entry name" value="Lactonase"/>
    <property type="match status" value="1"/>
</dbReference>
<dbReference type="PANTHER" id="PTHR30344:SF1">
    <property type="entry name" value="6-PHOSPHOGLUCONOLACTONASE"/>
    <property type="match status" value="1"/>
</dbReference>
<organism evidence="3 4">
    <name type="scientific">Roseivirga pacifica</name>
    <dbReference type="NCBI Taxonomy" id="1267423"/>
    <lineage>
        <taxon>Bacteria</taxon>
        <taxon>Pseudomonadati</taxon>
        <taxon>Bacteroidota</taxon>
        <taxon>Cytophagia</taxon>
        <taxon>Cytophagales</taxon>
        <taxon>Roseivirgaceae</taxon>
        <taxon>Roseivirga</taxon>
    </lineage>
</organism>
<sequence length="389" mass="42661">MKRFFGLIALVALFFSCEPKQTEQKVEKESDTEILFVGTYTKKEGHVDGKGKGVYVYEMNKKTGALSFLSVSDSIVSPSYVAVHPSGEYVYAANEYHGGDDAFATLSALKYNAEDYSLTLINQVSSMGQYPCHISIDNSGKFVMAANYDGGSVVLYPIQEDGALGELASYKKHEGGSSHPRQDAPHAHQIIQHPRLGFVTAVDLGADKIYEYSLDTLSQTLDYVTDYPNSPDMSGPRHMAFHPTLNTSYTLNELIGTIEVTELRDSDRFMGNMQVISTQEDGDEREPGSGAIKVHPNGRFLYATNRFDINEVVVFSIGEKGELTRVGHQSTLGKTPRDIAIDPSGKFLLAANQDTGTIVTFAIDQETGLLTETGYVEEVPSAVCIQFLK</sequence>
<keyword evidence="2" id="KW-0119">Carbohydrate metabolism</keyword>
<proteinExistence type="inferred from homology"/>
<dbReference type="GeneID" id="99984855"/>
<evidence type="ECO:0000313" key="4">
    <source>
        <dbReference type="Proteomes" id="UP000199437"/>
    </source>
</evidence>
<protein>
    <submittedName>
        <fullName evidence="3">6-phosphogluconolactonase</fullName>
    </submittedName>
</protein>
<evidence type="ECO:0000256" key="1">
    <source>
        <dbReference type="ARBA" id="ARBA00005564"/>
    </source>
</evidence>
<keyword evidence="4" id="KW-1185">Reference proteome</keyword>